<protein>
    <submittedName>
        <fullName evidence="1">Uncharacterized protein</fullName>
    </submittedName>
</protein>
<dbReference type="SUPFAM" id="SSF53335">
    <property type="entry name" value="S-adenosyl-L-methionine-dependent methyltransferases"/>
    <property type="match status" value="1"/>
</dbReference>
<gene>
    <name evidence="1" type="ORF">PLOB_00032878</name>
</gene>
<dbReference type="Proteomes" id="UP001159405">
    <property type="component" value="Unassembled WGS sequence"/>
</dbReference>
<name>A0ABN8NYR2_9CNID</name>
<sequence length="124" mass="14343">MVNGVDLIYWVLDKQHSPNWHGKPDDSVGESYETVEKVVKFDEEGGWRPEVFNQEHSIDVTDVFDAESTEGNLLFDFLTHKKNFRDTADKQVVKETLALIKDLSTVRDKRNSGKLVEFLIFIKK</sequence>
<evidence type="ECO:0000313" key="1">
    <source>
        <dbReference type="EMBL" id="CAH3127294.1"/>
    </source>
</evidence>
<proteinExistence type="predicted"/>
<dbReference type="InterPro" id="IPR029063">
    <property type="entry name" value="SAM-dependent_MTases_sf"/>
</dbReference>
<comment type="caution">
    <text evidence="1">The sequence shown here is derived from an EMBL/GenBank/DDBJ whole genome shotgun (WGS) entry which is preliminary data.</text>
</comment>
<dbReference type="Gene3D" id="3.40.50.150">
    <property type="entry name" value="Vaccinia Virus protein VP39"/>
    <property type="match status" value="1"/>
</dbReference>
<evidence type="ECO:0000313" key="2">
    <source>
        <dbReference type="Proteomes" id="UP001159405"/>
    </source>
</evidence>
<reference evidence="1 2" key="1">
    <citation type="submission" date="2022-05" db="EMBL/GenBank/DDBJ databases">
        <authorList>
            <consortium name="Genoscope - CEA"/>
            <person name="William W."/>
        </authorList>
    </citation>
    <scope>NUCLEOTIDE SEQUENCE [LARGE SCALE GENOMIC DNA]</scope>
</reference>
<keyword evidence="2" id="KW-1185">Reference proteome</keyword>
<dbReference type="EMBL" id="CALNXK010000043">
    <property type="protein sequence ID" value="CAH3127294.1"/>
    <property type="molecule type" value="Genomic_DNA"/>
</dbReference>
<organism evidence="1 2">
    <name type="scientific">Porites lobata</name>
    <dbReference type="NCBI Taxonomy" id="104759"/>
    <lineage>
        <taxon>Eukaryota</taxon>
        <taxon>Metazoa</taxon>
        <taxon>Cnidaria</taxon>
        <taxon>Anthozoa</taxon>
        <taxon>Hexacorallia</taxon>
        <taxon>Scleractinia</taxon>
        <taxon>Fungiina</taxon>
        <taxon>Poritidae</taxon>
        <taxon>Porites</taxon>
    </lineage>
</organism>
<accession>A0ABN8NYR2</accession>